<comment type="similarity">
    <text evidence="1">Belongs to the alpha-carbonic anhydrase family.</text>
</comment>
<evidence type="ECO:0000256" key="6">
    <source>
        <dbReference type="ARBA" id="ARBA00048348"/>
    </source>
</evidence>
<dbReference type="PROSITE" id="PS51144">
    <property type="entry name" value="ALPHA_CA_2"/>
    <property type="match status" value="1"/>
</dbReference>
<dbReference type="AlphaFoldDB" id="A0A1H0Y3I7"/>
<proteinExistence type="inferred from homology"/>
<dbReference type="PANTHER" id="PTHR18952:SF265">
    <property type="entry name" value="CARBONIC ANHYDRASE"/>
    <property type="match status" value="1"/>
</dbReference>
<keyword evidence="5" id="KW-0456">Lyase</keyword>
<keyword evidence="3" id="KW-0479">Metal-binding</keyword>
<dbReference type="InterPro" id="IPR041891">
    <property type="entry name" value="Alpha_CA_prokaryot-like"/>
</dbReference>
<evidence type="ECO:0000256" key="5">
    <source>
        <dbReference type="ARBA" id="ARBA00023239"/>
    </source>
</evidence>
<dbReference type="Proteomes" id="UP000199481">
    <property type="component" value="Unassembled WGS sequence"/>
</dbReference>
<feature type="domain" description="Alpha-carbonic anhydrase" evidence="7">
    <location>
        <begin position="1"/>
        <end position="231"/>
    </location>
</feature>
<name>A0A1H0Y3I7_9LACT</name>
<evidence type="ECO:0000313" key="9">
    <source>
        <dbReference type="Proteomes" id="UP000199481"/>
    </source>
</evidence>
<evidence type="ECO:0000313" key="8">
    <source>
        <dbReference type="EMBL" id="SDQ09708.1"/>
    </source>
</evidence>
<dbReference type="InterPro" id="IPR023561">
    <property type="entry name" value="Carbonic_anhydrase_a-class"/>
</dbReference>
<dbReference type="GO" id="GO:0008270">
    <property type="term" value="F:zinc ion binding"/>
    <property type="evidence" value="ECO:0007669"/>
    <property type="project" value="InterPro"/>
</dbReference>
<keyword evidence="4" id="KW-0862">Zinc</keyword>
<comment type="catalytic activity">
    <reaction evidence="6">
        <text>hydrogencarbonate + H(+) = CO2 + H2O</text>
        <dbReference type="Rhea" id="RHEA:10748"/>
        <dbReference type="ChEBI" id="CHEBI:15377"/>
        <dbReference type="ChEBI" id="CHEBI:15378"/>
        <dbReference type="ChEBI" id="CHEBI:16526"/>
        <dbReference type="ChEBI" id="CHEBI:17544"/>
        <dbReference type="EC" id="4.2.1.1"/>
    </reaction>
</comment>
<dbReference type="EC" id="4.2.1.1" evidence="2"/>
<dbReference type="SMART" id="SM01057">
    <property type="entry name" value="Carb_anhydrase"/>
    <property type="match status" value="1"/>
</dbReference>
<dbReference type="GO" id="GO:0004089">
    <property type="term" value="F:carbonate dehydratase activity"/>
    <property type="evidence" value="ECO:0007669"/>
    <property type="project" value="UniProtKB-EC"/>
</dbReference>
<dbReference type="SUPFAM" id="SSF51069">
    <property type="entry name" value="Carbonic anhydrase"/>
    <property type="match status" value="1"/>
</dbReference>
<dbReference type="RefSeq" id="WP_089975213.1">
    <property type="nucleotide sequence ID" value="NZ_CP084916.1"/>
</dbReference>
<evidence type="ECO:0000256" key="4">
    <source>
        <dbReference type="ARBA" id="ARBA00022833"/>
    </source>
</evidence>
<dbReference type="InterPro" id="IPR001148">
    <property type="entry name" value="CA_dom"/>
</dbReference>
<gene>
    <name evidence="8" type="ORF">SAMN04487752_0677</name>
</gene>
<evidence type="ECO:0000256" key="2">
    <source>
        <dbReference type="ARBA" id="ARBA00012925"/>
    </source>
</evidence>
<evidence type="ECO:0000256" key="3">
    <source>
        <dbReference type="ARBA" id="ARBA00022723"/>
    </source>
</evidence>
<organism evidence="8 9">
    <name type="scientific">Carnobacterium viridans</name>
    <dbReference type="NCBI Taxonomy" id="174587"/>
    <lineage>
        <taxon>Bacteria</taxon>
        <taxon>Bacillati</taxon>
        <taxon>Bacillota</taxon>
        <taxon>Bacilli</taxon>
        <taxon>Lactobacillales</taxon>
        <taxon>Carnobacteriaceae</taxon>
        <taxon>Carnobacterium</taxon>
    </lineage>
</organism>
<dbReference type="Gene3D" id="3.10.200.10">
    <property type="entry name" value="Alpha carbonic anhydrase"/>
    <property type="match status" value="1"/>
</dbReference>
<dbReference type="PANTHER" id="PTHR18952">
    <property type="entry name" value="CARBONIC ANHYDRASE"/>
    <property type="match status" value="1"/>
</dbReference>
<protein>
    <recommendedName>
        <fullName evidence="2">carbonic anhydrase</fullName>
        <ecNumber evidence="2">4.2.1.1</ecNumber>
    </recommendedName>
</protein>
<reference evidence="9" key="1">
    <citation type="submission" date="2016-10" db="EMBL/GenBank/DDBJ databases">
        <authorList>
            <person name="Varghese N."/>
            <person name="Submissions S."/>
        </authorList>
    </citation>
    <scope>NUCLEOTIDE SEQUENCE [LARGE SCALE GENOMIC DNA]</scope>
    <source>
        <strain evidence="9">MPL-11</strain>
    </source>
</reference>
<dbReference type="EMBL" id="FNJW01000008">
    <property type="protein sequence ID" value="SDQ09708.1"/>
    <property type="molecule type" value="Genomic_DNA"/>
</dbReference>
<sequence>MEWNYQGDRGPDNWKTICSAFYQAETESLQSPIALDDNQTNLTSSQHSLRFDYNRTLFESSFFNHTVHLSPKTNEKVNFVTFNHKKYFLEDLHFHLPSEHEINQESFPLEFHLVHRSVKNDLLVVGVTVLPSERPMNTVLAVIDEKALHPRIAERGLTVPIELKRLLPEKKQFYHYTGSLTTPPTSGPVEWIVFRHQTYMRQGLLQAFKRNVGKTNRPLQPRSGRPIYLSDC</sequence>
<evidence type="ECO:0000259" key="7">
    <source>
        <dbReference type="PROSITE" id="PS51144"/>
    </source>
</evidence>
<dbReference type="CDD" id="cd03124">
    <property type="entry name" value="alpha_CA_prokaryotic_like"/>
    <property type="match status" value="1"/>
</dbReference>
<accession>A0A1H0Y3I7</accession>
<dbReference type="Pfam" id="PF00194">
    <property type="entry name" value="Carb_anhydrase"/>
    <property type="match status" value="1"/>
</dbReference>
<dbReference type="OrthoDB" id="5327615at2"/>
<dbReference type="InterPro" id="IPR036398">
    <property type="entry name" value="CA_dom_sf"/>
</dbReference>
<keyword evidence="9" id="KW-1185">Reference proteome</keyword>
<evidence type="ECO:0000256" key="1">
    <source>
        <dbReference type="ARBA" id="ARBA00010718"/>
    </source>
</evidence>